<evidence type="ECO:0000256" key="1">
    <source>
        <dbReference type="ARBA" id="ARBA00004651"/>
    </source>
</evidence>
<name>A0A415NZ35_9FIRM</name>
<dbReference type="GO" id="GO:0005886">
    <property type="term" value="C:plasma membrane"/>
    <property type="evidence" value="ECO:0007669"/>
    <property type="project" value="UniProtKB-SubCell"/>
</dbReference>
<dbReference type="GO" id="GO:0015297">
    <property type="term" value="F:antiporter activity"/>
    <property type="evidence" value="ECO:0007669"/>
    <property type="project" value="InterPro"/>
</dbReference>
<comment type="caution">
    <text evidence="9">The sequence shown here is derived from an EMBL/GenBank/DDBJ whole genome shotgun (WGS) entry which is preliminary data.</text>
</comment>
<protein>
    <submittedName>
        <fullName evidence="9">MATE family efflux transporter</fullName>
    </submittedName>
</protein>
<keyword evidence="5 7" id="KW-1133">Transmembrane helix</keyword>
<feature type="transmembrane region" description="Helical" evidence="7">
    <location>
        <begin position="186"/>
        <end position="211"/>
    </location>
</feature>
<accession>A0A415NZ35</accession>
<evidence type="ECO:0000313" key="9">
    <source>
        <dbReference type="EMBL" id="RHM05734.1"/>
    </source>
</evidence>
<reference evidence="8" key="2">
    <citation type="submission" date="2021-02" db="EMBL/GenBank/DDBJ databases">
        <title>Infant gut strain persistence is associated with maternal origin, phylogeny, and functional potential including surface adhesion and iron acquisition.</title>
        <authorList>
            <person name="Lou Y.C."/>
        </authorList>
    </citation>
    <scope>NUCLEOTIDE SEQUENCE</scope>
    <source>
        <strain evidence="8">L3_108_103G1_dasL3_108_103G1_concoct_2</strain>
    </source>
</reference>
<dbReference type="RefSeq" id="WP_022420077.1">
    <property type="nucleotide sequence ID" value="NZ_CAJKGD010000009.1"/>
</dbReference>
<evidence type="ECO:0000256" key="5">
    <source>
        <dbReference type="ARBA" id="ARBA00022989"/>
    </source>
</evidence>
<keyword evidence="3" id="KW-1003">Cell membrane</keyword>
<dbReference type="Proteomes" id="UP000284868">
    <property type="component" value="Unassembled WGS sequence"/>
</dbReference>
<evidence type="ECO:0000313" key="10">
    <source>
        <dbReference type="Proteomes" id="UP000284868"/>
    </source>
</evidence>
<organism evidence="9 10">
    <name type="scientific">Amedibacillus dolichus</name>
    <dbReference type="NCBI Taxonomy" id="31971"/>
    <lineage>
        <taxon>Bacteria</taxon>
        <taxon>Bacillati</taxon>
        <taxon>Bacillota</taxon>
        <taxon>Erysipelotrichia</taxon>
        <taxon>Erysipelotrichales</taxon>
        <taxon>Erysipelotrichaceae</taxon>
        <taxon>Amedibacillus</taxon>
    </lineage>
</organism>
<gene>
    <name evidence="9" type="ORF">DWZ83_10280</name>
    <name evidence="8" type="ORF">KHZ85_07585</name>
</gene>
<feature type="transmembrane region" description="Helical" evidence="7">
    <location>
        <begin position="232"/>
        <end position="255"/>
    </location>
</feature>
<dbReference type="EMBL" id="JAGZMZ010000019">
    <property type="protein sequence ID" value="MBS4884612.1"/>
    <property type="molecule type" value="Genomic_DNA"/>
</dbReference>
<reference evidence="9 10" key="1">
    <citation type="submission" date="2018-08" db="EMBL/GenBank/DDBJ databases">
        <title>A genome reference for cultivated species of the human gut microbiota.</title>
        <authorList>
            <person name="Zou Y."/>
            <person name="Xue W."/>
            <person name="Luo G."/>
        </authorList>
    </citation>
    <scope>NUCLEOTIDE SEQUENCE [LARGE SCALE GENOMIC DNA]</scope>
    <source>
        <strain evidence="9 10">AF35-6BH</strain>
    </source>
</reference>
<dbReference type="PIRSF" id="PIRSF006603">
    <property type="entry name" value="DinF"/>
    <property type="match status" value="1"/>
</dbReference>
<dbReference type="PRINTS" id="PR00173">
    <property type="entry name" value="EDTRNSPORT"/>
</dbReference>
<feature type="transmembrane region" description="Helical" evidence="7">
    <location>
        <begin position="91"/>
        <end position="110"/>
    </location>
</feature>
<dbReference type="EMBL" id="QRPK01000100">
    <property type="protein sequence ID" value="RHM05734.1"/>
    <property type="molecule type" value="Genomic_DNA"/>
</dbReference>
<dbReference type="OrthoDB" id="305360at2"/>
<feature type="transmembrane region" description="Helical" evidence="7">
    <location>
        <begin position="130"/>
        <end position="147"/>
    </location>
</feature>
<keyword evidence="10" id="KW-1185">Reference proteome</keyword>
<evidence type="ECO:0000256" key="3">
    <source>
        <dbReference type="ARBA" id="ARBA00022475"/>
    </source>
</evidence>
<evidence type="ECO:0000256" key="7">
    <source>
        <dbReference type="SAM" id="Phobius"/>
    </source>
</evidence>
<comment type="subcellular location">
    <subcellularLocation>
        <location evidence="1">Cell membrane</location>
        <topology evidence="1">Multi-pass membrane protein</topology>
    </subcellularLocation>
</comment>
<feature type="transmembrane region" description="Helical" evidence="7">
    <location>
        <begin position="383"/>
        <end position="404"/>
    </location>
</feature>
<dbReference type="InterPro" id="IPR051327">
    <property type="entry name" value="MATE_MepA_subfamily"/>
</dbReference>
<dbReference type="InterPro" id="IPR002528">
    <property type="entry name" value="MATE_fam"/>
</dbReference>
<feature type="transmembrane region" description="Helical" evidence="7">
    <location>
        <begin position="267"/>
        <end position="286"/>
    </location>
</feature>
<feature type="transmembrane region" description="Helical" evidence="7">
    <location>
        <begin position="410"/>
        <end position="427"/>
    </location>
</feature>
<proteinExistence type="predicted"/>
<feature type="transmembrane region" description="Helical" evidence="7">
    <location>
        <begin position="307"/>
        <end position="331"/>
    </location>
</feature>
<evidence type="ECO:0000313" key="8">
    <source>
        <dbReference type="EMBL" id="MBS4884612.1"/>
    </source>
</evidence>
<dbReference type="GO" id="GO:0042910">
    <property type="term" value="F:xenobiotic transmembrane transporter activity"/>
    <property type="evidence" value="ECO:0007669"/>
    <property type="project" value="InterPro"/>
</dbReference>
<feature type="transmembrane region" description="Helical" evidence="7">
    <location>
        <begin position="12"/>
        <end position="30"/>
    </location>
</feature>
<sequence>MERKVISKKFWSYVIPSMLAMLLSGFYSIIDGLFVGNAVGSEALAAINIAYPIQVVLNATAIGVGIGGAIRMSCAKGAEDNADANKYFGNTLFLLVVAGIGLPCFFLAVHEPLLHILGAKGSLFAGARDYIIVILLGGILPVIGNGTNPLLRNDGYTRAATICMSMGLITNIILDYFFVFRFDMGLLGAGLATIIAQGIVALSSMLVLWIVRLKTMKLNFFRPSLKHIKKMVISGISPFGQTLVPCVVIIITNWIALKYGGNDAVTIYSIVTYVLASAQLLLQGIGDGVQPLFSFYFGAKKEAEIHYLYHKSFFLSIVCSLLLCVSVFLFVKPLAYLFGIDAGLYEECRMALLITALAFPAIGITRLTSAIFYATQKSYNSSFLVYIEPCVILPFFLITFSSLFGVTGIWAAYPIAQFTISSIALILKSPNITVPHLTEAKHSL</sequence>
<dbReference type="InterPro" id="IPR048279">
    <property type="entry name" value="MdtK-like"/>
</dbReference>
<dbReference type="AlphaFoldDB" id="A0A415NZ35"/>
<evidence type="ECO:0000256" key="4">
    <source>
        <dbReference type="ARBA" id="ARBA00022692"/>
    </source>
</evidence>
<feature type="transmembrane region" description="Helical" evidence="7">
    <location>
        <begin position="50"/>
        <end position="70"/>
    </location>
</feature>
<dbReference type="Proteomes" id="UP000753219">
    <property type="component" value="Unassembled WGS sequence"/>
</dbReference>
<feature type="transmembrane region" description="Helical" evidence="7">
    <location>
        <begin position="351"/>
        <end position="374"/>
    </location>
</feature>
<feature type="transmembrane region" description="Helical" evidence="7">
    <location>
        <begin position="159"/>
        <end position="180"/>
    </location>
</feature>
<dbReference type="PANTHER" id="PTHR43823">
    <property type="entry name" value="SPORULATION PROTEIN YKVU"/>
    <property type="match status" value="1"/>
</dbReference>
<keyword evidence="2" id="KW-0813">Transport</keyword>
<evidence type="ECO:0000256" key="2">
    <source>
        <dbReference type="ARBA" id="ARBA00022448"/>
    </source>
</evidence>
<dbReference type="Pfam" id="PF01554">
    <property type="entry name" value="MatE"/>
    <property type="match status" value="2"/>
</dbReference>
<dbReference type="PANTHER" id="PTHR43823:SF3">
    <property type="entry name" value="MULTIDRUG EXPORT PROTEIN MEPA"/>
    <property type="match status" value="1"/>
</dbReference>
<keyword evidence="6 7" id="KW-0472">Membrane</keyword>
<evidence type="ECO:0000256" key="6">
    <source>
        <dbReference type="ARBA" id="ARBA00023136"/>
    </source>
</evidence>
<keyword evidence="4 7" id="KW-0812">Transmembrane</keyword>